<feature type="region of interest" description="Disordered" evidence="1">
    <location>
        <begin position="214"/>
        <end position="233"/>
    </location>
</feature>
<name>A0ABV8RKH2_9SPHN</name>
<sequence>MKRLFRLAAGASLAAALAAPASAQDGGASWAITNATVVVGDGGEPIPNGTVVVRAGKVVAAGSGVAVPAGIPVIDAKGGWVTPGLVVAVTDIGLFDVEGVSESNDSSAKGSPFNAALDISPAINADAQHIQVSRAGGVTRAAVAPSGSTSVFAGQGAIIDLGADPRPIVRARAFQYVELGEDGARLAGGSRVSAQALFRNALREARDLSLRTPLRGSKAPSAVGQGDDIPADPRLGEARVARDEDVLLTRFDAAALGPVVNGTQPLYIHVERAADIRSVLALKREFPRLRMVLVGCAEGWLAAADISAAGVPVIAKPLTDLPAAFEQLASTQSNVGRMAAAGVKVALGDFNDQPRYAPQYAGNLVALTRMPGASGLTWGKAFAAISSVPAEIIGMGDRFGSLSPGHAGDVVIWDGDPLELTSAPVAVYIDGIAQPLDNHQTRLRERYRNPVEGALPKAYDW</sequence>
<evidence type="ECO:0000256" key="2">
    <source>
        <dbReference type="SAM" id="SignalP"/>
    </source>
</evidence>
<dbReference type="EMBL" id="JBHSDR010000003">
    <property type="protein sequence ID" value="MFC4293802.1"/>
    <property type="molecule type" value="Genomic_DNA"/>
</dbReference>
<accession>A0ABV8RKH2</accession>
<evidence type="ECO:0000313" key="5">
    <source>
        <dbReference type="Proteomes" id="UP001595828"/>
    </source>
</evidence>
<evidence type="ECO:0000259" key="3">
    <source>
        <dbReference type="Pfam" id="PF07969"/>
    </source>
</evidence>
<dbReference type="Pfam" id="PF07969">
    <property type="entry name" value="Amidohydro_3"/>
    <property type="match status" value="1"/>
</dbReference>
<dbReference type="SUPFAM" id="SSF51556">
    <property type="entry name" value="Metallo-dependent hydrolases"/>
    <property type="match status" value="1"/>
</dbReference>
<dbReference type="Gene3D" id="3.20.20.140">
    <property type="entry name" value="Metal-dependent hydrolases"/>
    <property type="match status" value="1"/>
</dbReference>
<dbReference type="Gene3D" id="2.30.40.10">
    <property type="entry name" value="Urease, subunit C, domain 1"/>
    <property type="match status" value="1"/>
</dbReference>
<dbReference type="PANTHER" id="PTHR43135">
    <property type="entry name" value="ALPHA-D-RIBOSE 1-METHYLPHOSPHONATE 5-TRIPHOSPHATE DIPHOSPHATASE"/>
    <property type="match status" value="1"/>
</dbReference>
<dbReference type="InterPro" id="IPR051781">
    <property type="entry name" value="Metallo-dep_Hydrolase"/>
</dbReference>
<feature type="domain" description="Amidohydrolase 3" evidence="3">
    <location>
        <begin position="316"/>
        <end position="431"/>
    </location>
</feature>
<feature type="chain" id="PRO_5045731060" evidence="2">
    <location>
        <begin position="24"/>
        <end position="461"/>
    </location>
</feature>
<proteinExistence type="predicted"/>
<dbReference type="InterPro" id="IPR032466">
    <property type="entry name" value="Metal_Hydrolase"/>
</dbReference>
<evidence type="ECO:0000256" key="1">
    <source>
        <dbReference type="SAM" id="MobiDB-lite"/>
    </source>
</evidence>
<dbReference type="InterPro" id="IPR013108">
    <property type="entry name" value="Amidohydro_3"/>
</dbReference>
<comment type="caution">
    <text evidence="4">The sequence shown here is derived from an EMBL/GenBank/DDBJ whole genome shotgun (WGS) entry which is preliminary data.</text>
</comment>
<dbReference type="RefSeq" id="WP_379537284.1">
    <property type="nucleotide sequence ID" value="NZ_JBHSDR010000003.1"/>
</dbReference>
<reference evidence="5" key="1">
    <citation type="journal article" date="2019" name="Int. J. Syst. Evol. Microbiol.">
        <title>The Global Catalogue of Microorganisms (GCM) 10K type strain sequencing project: providing services to taxonomists for standard genome sequencing and annotation.</title>
        <authorList>
            <consortium name="The Broad Institute Genomics Platform"/>
            <consortium name="The Broad Institute Genome Sequencing Center for Infectious Disease"/>
            <person name="Wu L."/>
            <person name="Ma J."/>
        </authorList>
    </citation>
    <scope>NUCLEOTIDE SEQUENCE [LARGE SCALE GENOMIC DNA]</scope>
    <source>
        <strain evidence="5">CGMCC 1.12989</strain>
    </source>
</reference>
<dbReference type="Proteomes" id="UP001595828">
    <property type="component" value="Unassembled WGS sequence"/>
</dbReference>
<keyword evidence="5" id="KW-1185">Reference proteome</keyword>
<gene>
    <name evidence="4" type="ORF">ACFO0A_01885</name>
</gene>
<feature type="signal peptide" evidence="2">
    <location>
        <begin position="1"/>
        <end position="23"/>
    </location>
</feature>
<protein>
    <submittedName>
        <fullName evidence="4">Amidohydrolase family protein</fullName>
    </submittedName>
</protein>
<organism evidence="4 5">
    <name type="scientific">Novosphingobium tardum</name>
    <dbReference type="NCBI Taxonomy" id="1538021"/>
    <lineage>
        <taxon>Bacteria</taxon>
        <taxon>Pseudomonadati</taxon>
        <taxon>Pseudomonadota</taxon>
        <taxon>Alphaproteobacteria</taxon>
        <taxon>Sphingomonadales</taxon>
        <taxon>Sphingomonadaceae</taxon>
        <taxon>Novosphingobium</taxon>
    </lineage>
</organism>
<keyword evidence="2" id="KW-0732">Signal</keyword>
<dbReference type="SUPFAM" id="SSF51338">
    <property type="entry name" value="Composite domain of metallo-dependent hydrolases"/>
    <property type="match status" value="1"/>
</dbReference>
<dbReference type="PANTHER" id="PTHR43135:SF3">
    <property type="entry name" value="ALPHA-D-RIBOSE 1-METHYLPHOSPHONATE 5-TRIPHOSPHATE DIPHOSPHATASE"/>
    <property type="match status" value="1"/>
</dbReference>
<dbReference type="InterPro" id="IPR011059">
    <property type="entry name" value="Metal-dep_hydrolase_composite"/>
</dbReference>
<evidence type="ECO:0000313" key="4">
    <source>
        <dbReference type="EMBL" id="MFC4293802.1"/>
    </source>
</evidence>